<dbReference type="InterPro" id="IPR023395">
    <property type="entry name" value="MCP_dom_sf"/>
</dbReference>
<reference evidence="7" key="1">
    <citation type="journal article" date="2017" name="Front. Plant Sci.">
        <title>Climate Clever Clovers: New Paradigm to Reduce the Environmental Footprint of Ruminants by Breeding Low Methanogenic Forages Utilizing Haplotype Variation.</title>
        <authorList>
            <person name="Kaur P."/>
            <person name="Appels R."/>
            <person name="Bayer P.E."/>
            <person name="Keeble-Gagnere G."/>
            <person name="Wang J."/>
            <person name="Hirakawa H."/>
            <person name="Shirasawa K."/>
            <person name="Vercoe P."/>
            <person name="Stefanova K."/>
            <person name="Durmic Z."/>
            <person name="Nichols P."/>
            <person name="Revell C."/>
            <person name="Isobe S.N."/>
            <person name="Edwards D."/>
            <person name="Erskine W."/>
        </authorList>
    </citation>
    <scope>NUCLEOTIDE SEQUENCE [LARGE SCALE GENOMIC DNA]</scope>
    <source>
        <strain evidence="7">cv. Daliak</strain>
    </source>
</reference>
<dbReference type="SUPFAM" id="SSF103506">
    <property type="entry name" value="Mitochondrial carrier"/>
    <property type="match status" value="1"/>
</dbReference>
<evidence type="ECO:0008006" key="8">
    <source>
        <dbReference type="Google" id="ProtNLM"/>
    </source>
</evidence>
<dbReference type="Gene3D" id="1.50.40.10">
    <property type="entry name" value="Mitochondrial carrier domain"/>
    <property type="match status" value="1"/>
</dbReference>
<name>A0A2Z6N8S5_TRISU</name>
<dbReference type="GO" id="GO:0016020">
    <property type="term" value="C:membrane"/>
    <property type="evidence" value="ECO:0007669"/>
    <property type="project" value="UniProtKB-SubCell"/>
</dbReference>
<evidence type="ECO:0000313" key="7">
    <source>
        <dbReference type="Proteomes" id="UP000242715"/>
    </source>
</evidence>
<protein>
    <recommendedName>
        <fullName evidence="8">Mitochondrial carrier protein</fullName>
    </recommendedName>
</protein>
<evidence type="ECO:0000256" key="5">
    <source>
        <dbReference type="RuleBase" id="RU000488"/>
    </source>
</evidence>
<accession>A0A2Z6N8S5</accession>
<keyword evidence="7" id="KW-1185">Reference proteome</keyword>
<dbReference type="PANTHER" id="PTHR46080:SF3">
    <property type="entry name" value="MITOCHONDRIAL SUBSTRATE CARRIER FAMILY PROTEIN"/>
    <property type="match status" value="1"/>
</dbReference>
<dbReference type="InterPro" id="IPR018108">
    <property type="entry name" value="MCP_transmembrane"/>
</dbReference>
<dbReference type="PROSITE" id="PS50920">
    <property type="entry name" value="SOLCAR"/>
    <property type="match status" value="2"/>
</dbReference>
<comment type="subcellular location">
    <subcellularLocation>
        <location evidence="1">Membrane</location>
        <topology evidence="1">Multi-pass membrane protein</topology>
    </subcellularLocation>
</comment>
<evidence type="ECO:0000256" key="3">
    <source>
        <dbReference type="ARBA" id="ARBA00023136"/>
    </source>
</evidence>
<evidence type="ECO:0000256" key="2">
    <source>
        <dbReference type="ARBA" id="ARBA00022692"/>
    </source>
</evidence>
<gene>
    <name evidence="6" type="ORF">TSUD_260210</name>
</gene>
<dbReference type="Pfam" id="PF00153">
    <property type="entry name" value="Mito_carr"/>
    <property type="match status" value="2"/>
</dbReference>
<evidence type="ECO:0000256" key="4">
    <source>
        <dbReference type="PROSITE-ProRule" id="PRU00282"/>
    </source>
</evidence>
<feature type="repeat" description="Solcar" evidence="4">
    <location>
        <begin position="3"/>
        <end position="88"/>
    </location>
</feature>
<sequence>MQEAWLVAGEFNEIADVMGITTPRMIRKTLMVEGYNGMAKYKSGLQLATKIVKTDGVKGLYKGFGLPFIAYSPSNNIWWGTYNFSQHIFLNYTKIDNISWRKSVFYQAAGGFLAGGITCCFNHPFDTINTIIQVNHMKKQTIIKVVKELFKEDGFKAFFKGIGPRFAMFSITGAGYAFLCEYFKVGNLAEVPLEDKSLVKVEVDDKISS</sequence>
<evidence type="ECO:0000313" key="6">
    <source>
        <dbReference type="EMBL" id="GAU25587.1"/>
    </source>
</evidence>
<dbReference type="AlphaFoldDB" id="A0A2Z6N8S5"/>
<dbReference type="Proteomes" id="UP000242715">
    <property type="component" value="Unassembled WGS sequence"/>
</dbReference>
<dbReference type="PANTHER" id="PTHR46080">
    <property type="entry name" value="MITOCHONDRIAL SUBSTRATE CARRIER FAMILY PROTEIN J"/>
    <property type="match status" value="1"/>
</dbReference>
<evidence type="ECO:0000256" key="1">
    <source>
        <dbReference type="ARBA" id="ARBA00004141"/>
    </source>
</evidence>
<keyword evidence="3 4" id="KW-0472">Membrane</keyword>
<comment type="similarity">
    <text evidence="5">Belongs to the mitochondrial carrier (TC 2.A.29) family.</text>
</comment>
<organism evidence="6 7">
    <name type="scientific">Trifolium subterraneum</name>
    <name type="common">Subterranean clover</name>
    <dbReference type="NCBI Taxonomy" id="3900"/>
    <lineage>
        <taxon>Eukaryota</taxon>
        <taxon>Viridiplantae</taxon>
        <taxon>Streptophyta</taxon>
        <taxon>Embryophyta</taxon>
        <taxon>Tracheophyta</taxon>
        <taxon>Spermatophyta</taxon>
        <taxon>Magnoliopsida</taxon>
        <taxon>eudicotyledons</taxon>
        <taxon>Gunneridae</taxon>
        <taxon>Pentapetalae</taxon>
        <taxon>rosids</taxon>
        <taxon>fabids</taxon>
        <taxon>Fabales</taxon>
        <taxon>Fabaceae</taxon>
        <taxon>Papilionoideae</taxon>
        <taxon>50 kb inversion clade</taxon>
        <taxon>NPAAA clade</taxon>
        <taxon>Hologalegina</taxon>
        <taxon>IRL clade</taxon>
        <taxon>Trifolieae</taxon>
        <taxon>Trifolium</taxon>
    </lineage>
</organism>
<keyword evidence="5" id="KW-0813">Transport</keyword>
<feature type="repeat" description="Solcar" evidence="4">
    <location>
        <begin position="102"/>
        <end position="186"/>
    </location>
</feature>
<dbReference type="EMBL" id="DF973315">
    <property type="protein sequence ID" value="GAU25587.1"/>
    <property type="molecule type" value="Genomic_DNA"/>
</dbReference>
<proteinExistence type="inferred from homology"/>
<dbReference type="OrthoDB" id="250329at2759"/>
<keyword evidence="2 4" id="KW-0812">Transmembrane</keyword>